<proteinExistence type="predicted"/>
<evidence type="ECO:0000313" key="5">
    <source>
        <dbReference type="EMBL" id="PWR18062.1"/>
    </source>
</evidence>
<reference evidence="6" key="1">
    <citation type="submission" date="2018-05" db="EMBL/GenBank/DDBJ databases">
        <title>Zavarzinia sp. HR-AS.</title>
        <authorList>
            <person name="Lee Y."/>
            <person name="Jeon C.O."/>
        </authorList>
    </citation>
    <scope>NUCLEOTIDE SEQUENCE [LARGE SCALE GENOMIC DNA]</scope>
    <source>
        <strain evidence="6">DSM 1231</strain>
    </source>
</reference>
<name>A0A317DUI8_9PROT</name>
<dbReference type="InterPro" id="IPR029062">
    <property type="entry name" value="Class_I_gatase-like"/>
</dbReference>
<keyword evidence="1" id="KW-0805">Transcription regulation</keyword>
<dbReference type="PROSITE" id="PS00041">
    <property type="entry name" value="HTH_ARAC_FAMILY_1"/>
    <property type="match status" value="1"/>
</dbReference>
<dbReference type="Pfam" id="PF01965">
    <property type="entry name" value="DJ-1_PfpI"/>
    <property type="match status" value="1"/>
</dbReference>
<dbReference type="GO" id="GO:0043565">
    <property type="term" value="F:sequence-specific DNA binding"/>
    <property type="evidence" value="ECO:0007669"/>
    <property type="project" value="InterPro"/>
</dbReference>
<dbReference type="PANTHER" id="PTHR43130:SF3">
    <property type="entry name" value="HTH-TYPE TRANSCRIPTIONAL REGULATOR RV1931C"/>
    <property type="match status" value="1"/>
</dbReference>
<dbReference type="AlphaFoldDB" id="A0A317DUI8"/>
<feature type="domain" description="HTH araC/xylS-type" evidence="4">
    <location>
        <begin position="222"/>
        <end position="320"/>
    </location>
</feature>
<evidence type="ECO:0000256" key="2">
    <source>
        <dbReference type="ARBA" id="ARBA00023125"/>
    </source>
</evidence>
<dbReference type="SUPFAM" id="SSF52317">
    <property type="entry name" value="Class I glutamine amidotransferase-like"/>
    <property type="match status" value="1"/>
</dbReference>
<dbReference type="OrthoDB" id="9793422at2"/>
<dbReference type="SUPFAM" id="SSF46689">
    <property type="entry name" value="Homeodomain-like"/>
    <property type="match status" value="2"/>
</dbReference>
<accession>A0A317DUI8</accession>
<dbReference type="EMBL" id="QGLF01000007">
    <property type="protein sequence ID" value="PWR18062.1"/>
    <property type="molecule type" value="Genomic_DNA"/>
</dbReference>
<dbReference type="CDD" id="cd03136">
    <property type="entry name" value="GATase1_AraC_ArgR_like"/>
    <property type="match status" value="1"/>
</dbReference>
<comment type="caution">
    <text evidence="5">The sequence shown here is derived from an EMBL/GenBank/DDBJ whole genome shotgun (WGS) entry which is preliminary data.</text>
</comment>
<sequence>MAAAPIDIAALRRFGFLTLPNYSQIATANAIEACRMANYVSGIDSYAWAVVTPDGTPAVASNGFSMTPTHSVVEAGPFDCVFVCGGVDVRQAVDRRLLEALRRLHRQGVALGALCTGTFALAEAGLLDDYRCAIHWENLAAIREEFPDVDFSDDLFVIDRDRLTCTGGIAPLDMMTALIRARLGRAMAAKVSEQFIVDRVRGGDDRQRFPDPPPAAGQRALAEAARLMAGNIEAPLAMPEVADAIGISRRQLERLFKRHLGTSPADYYLNLRLSRARELLRLTAMPVTDIGLACGFQSSAHFSTAYKSQFGRPPRTERSLHAGRAS</sequence>
<dbReference type="PANTHER" id="PTHR43130">
    <property type="entry name" value="ARAC-FAMILY TRANSCRIPTIONAL REGULATOR"/>
    <property type="match status" value="1"/>
</dbReference>
<dbReference type="InterPro" id="IPR052158">
    <property type="entry name" value="INH-QAR"/>
</dbReference>
<protein>
    <submittedName>
        <fullName evidence="5">AraC family transcriptional regulator</fullName>
    </submittedName>
</protein>
<keyword evidence="6" id="KW-1185">Reference proteome</keyword>
<keyword evidence="2" id="KW-0238">DNA-binding</keyword>
<dbReference type="Gene3D" id="3.40.50.880">
    <property type="match status" value="1"/>
</dbReference>
<dbReference type="RefSeq" id="WP_109923196.1">
    <property type="nucleotide sequence ID" value="NZ_QGLF01000007.1"/>
</dbReference>
<evidence type="ECO:0000259" key="4">
    <source>
        <dbReference type="PROSITE" id="PS01124"/>
    </source>
</evidence>
<dbReference type="InterPro" id="IPR002818">
    <property type="entry name" value="DJ-1/PfpI"/>
</dbReference>
<dbReference type="InterPro" id="IPR018062">
    <property type="entry name" value="HTH_AraC-typ_CS"/>
</dbReference>
<dbReference type="Proteomes" id="UP000246077">
    <property type="component" value="Unassembled WGS sequence"/>
</dbReference>
<dbReference type="Pfam" id="PF12833">
    <property type="entry name" value="HTH_18"/>
    <property type="match status" value="1"/>
</dbReference>
<dbReference type="InterPro" id="IPR009057">
    <property type="entry name" value="Homeodomain-like_sf"/>
</dbReference>
<evidence type="ECO:0000256" key="3">
    <source>
        <dbReference type="ARBA" id="ARBA00023163"/>
    </source>
</evidence>
<evidence type="ECO:0000256" key="1">
    <source>
        <dbReference type="ARBA" id="ARBA00023015"/>
    </source>
</evidence>
<dbReference type="Gene3D" id="1.10.10.60">
    <property type="entry name" value="Homeodomain-like"/>
    <property type="match status" value="2"/>
</dbReference>
<keyword evidence="3" id="KW-0804">Transcription</keyword>
<dbReference type="GO" id="GO:0003700">
    <property type="term" value="F:DNA-binding transcription factor activity"/>
    <property type="evidence" value="ECO:0007669"/>
    <property type="project" value="InterPro"/>
</dbReference>
<gene>
    <name evidence="5" type="ORF">DKG75_21250</name>
</gene>
<organism evidence="5 6">
    <name type="scientific">Zavarzinia compransoris</name>
    <dbReference type="NCBI Taxonomy" id="1264899"/>
    <lineage>
        <taxon>Bacteria</taxon>
        <taxon>Pseudomonadati</taxon>
        <taxon>Pseudomonadota</taxon>
        <taxon>Alphaproteobacteria</taxon>
        <taxon>Rhodospirillales</taxon>
        <taxon>Zavarziniaceae</taxon>
        <taxon>Zavarzinia</taxon>
    </lineage>
</organism>
<dbReference type="PROSITE" id="PS01124">
    <property type="entry name" value="HTH_ARAC_FAMILY_2"/>
    <property type="match status" value="1"/>
</dbReference>
<dbReference type="InterPro" id="IPR018060">
    <property type="entry name" value="HTH_AraC"/>
</dbReference>
<evidence type="ECO:0000313" key="6">
    <source>
        <dbReference type="Proteomes" id="UP000246077"/>
    </source>
</evidence>
<dbReference type="SMART" id="SM00342">
    <property type="entry name" value="HTH_ARAC"/>
    <property type="match status" value="1"/>
</dbReference>